<dbReference type="EMBL" id="FNKO01000002">
    <property type="protein sequence ID" value="SDR12423.1"/>
    <property type="molecule type" value="Genomic_DNA"/>
</dbReference>
<keyword evidence="1" id="KW-1133">Transmembrane helix</keyword>
<evidence type="ECO:0000256" key="1">
    <source>
        <dbReference type="SAM" id="Phobius"/>
    </source>
</evidence>
<feature type="transmembrane region" description="Helical" evidence="1">
    <location>
        <begin position="7"/>
        <end position="32"/>
    </location>
</feature>
<dbReference type="AlphaFoldDB" id="A0A1H1GH82"/>
<feature type="transmembrane region" description="Helical" evidence="1">
    <location>
        <begin position="44"/>
        <end position="63"/>
    </location>
</feature>
<dbReference type="RefSeq" id="WP_139186591.1">
    <property type="nucleotide sequence ID" value="NZ_FNKO01000002.1"/>
</dbReference>
<organism evidence="2 3">
    <name type="scientific">Actinopolyspora saharensis</name>
    <dbReference type="NCBI Taxonomy" id="995062"/>
    <lineage>
        <taxon>Bacteria</taxon>
        <taxon>Bacillati</taxon>
        <taxon>Actinomycetota</taxon>
        <taxon>Actinomycetes</taxon>
        <taxon>Actinopolysporales</taxon>
        <taxon>Actinopolysporaceae</taxon>
        <taxon>Actinopolyspora</taxon>
    </lineage>
</organism>
<proteinExistence type="predicted"/>
<keyword evidence="1" id="KW-0472">Membrane</keyword>
<dbReference type="OrthoDB" id="5189066at2"/>
<evidence type="ECO:0000313" key="2">
    <source>
        <dbReference type="EMBL" id="SDR12423.1"/>
    </source>
</evidence>
<keyword evidence="3" id="KW-1185">Reference proteome</keyword>
<name>A0A1H1GH82_9ACTN</name>
<feature type="transmembrane region" description="Helical" evidence="1">
    <location>
        <begin position="101"/>
        <end position="122"/>
    </location>
</feature>
<feature type="transmembrane region" description="Helical" evidence="1">
    <location>
        <begin position="70"/>
        <end position="89"/>
    </location>
</feature>
<dbReference type="STRING" id="995062.SAMN04489718_3643"/>
<evidence type="ECO:0000313" key="3">
    <source>
        <dbReference type="Proteomes" id="UP000199301"/>
    </source>
</evidence>
<keyword evidence="1" id="KW-0812">Transmembrane</keyword>
<accession>A0A1H1GH82</accession>
<protein>
    <submittedName>
        <fullName evidence="2">Uncharacterized protein</fullName>
    </submittedName>
</protein>
<dbReference type="Proteomes" id="UP000199301">
    <property type="component" value="Unassembled WGS sequence"/>
</dbReference>
<gene>
    <name evidence="2" type="ORF">SAMN04489718_3643</name>
</gene>
<sequence>MERSRGVALSVAAFGTALAVAVFDLCSVLLLMAGALWSSSSADLVIALLLGTGLCVFSLVVVLRGAYTRGFLRYFAVLSAVVVLAWAQLVTVELGGARTLSGGLVVLIPVAVVTGAVAQVLLKRTLDNARTSE</sequence>
<reference evidence="3" key="1">
    <citation type="submission" date="2016-10" db="EMBL/GenBank/DDBJ databases">
        <authorList>
            <person name="Varghese N."/>
            <person name="Submissions S."/>
        </authorList>
    </citation>
    <scope>NUCLEOTIDE SEQUENCE [LARGE SCALE GENOMIC DNA]</scope>
    <source>
        <strain evidence="3">DSM 45459</strain>
    </source>
</reference>